<dbReference type="EMBL" id="UGYO01000001">
    <property type="protein sequence ID" value="SUI66222.1"/>
    <property type="molecule type" value="Genomic_DNA"/>
</dbReference>
<protein>
    <submittedName>
        <fullName evidence="2">Uncharacterized protein</fullName>
    </submittedName>
</protein>
<dbReference type="KEGG" id="salg:BS332_06650"/>
<evidence type="ECO:0000256" key="1">
    <source>
        <dbReference type="SAM" id="Phobius"/>
    </source>
</evidence>
<keyword evidence="1" id="KW-0472">Membrane</keyword>
<reference evidence="2 3" key="1">
    <citation type="submission" date="2018-06" db="EMBL/GenBank/DDBJ databases">
        <authorList>
            <consortium name="Pathogen Informatics"/>
            <person name="Doyle S."/>
        </authorList>
    </citation>
    <scope>NUCLEOTIDE SEQUENCE [LARGE SCALE GENOMIC DNA]</scope>
    <source>
        <strain evidence="2 3">NCTC10738</strain>
    </source>
</reference>
<keyword evidence="1" id="KW-0812">Transmembrane</keyword>
<feature type="transmembrane region" description="Helical" evidence="1">
    <location>
        <begin position="127"/>
        <end position="149"/>
    </location>
</feature>
<feature type="transmembrane region" description="Helical" evidence="1">
    <location>
        <begin position="155"/>
        <end position="174"/>
    </location>
</feature>
<feature type="transmembrane region" description="Helical" evidence="1">
    <location>
        <begin position="6"/>
        <end position="26"/>
    </location>
</feature>
<proteinExistence type="predicted"/>
<dbReference type="RefSeq" id="WP_096142418.1">
    <property type="nucleotide sequence ID" value="NZ_CP032415.1"/>
</dbReference>
<gene>
    <name evidence="2" type="ORF">NCTC10738_01796</name>
</gene>
<keyword evidence="1" id="KW-1133">Transmembrane helix</keyword>
<name>A0A379ZPP0_9GAMM</name>
<dbReference type="Proteomes" id="UP000254069">
    <property type="component" value="Unassembled WGS sequence"/>
</dbReference>
<evidence type="ECO:0000313" key="3">
    <source>
        <dbReference type="Proteomes" id="UP000254069"/>
    </source>
</evidence>
<sequence length="238" mass="27489">MEIDIIFKVIAGIATIFGIFQTISTLHNNRENKKSKNFETYKRVKDLLSKQPINNYAEMCAALNCLIRRELSLDEIKWFIDTPNAFRHLQTYCSQARYIEISENGDSFKYNKKFSNKKSRMLEQASLIFAYGVLTSVGLVILLLTYSLIEWSVYVILAIIFSVALIVFGVLALIQGERLRDTKSTMKLKFVTVDTLPKNQKARIYRTYSEHTAMKHTGHPKHFLNCKEVRCRVSVSDK</sequence>
<accession>A0A379ZPP0</accession>
<keyword evidence="3" id="KW-1185">Reference proteome</keyword>
<organism evidence="2 3">
    <name type="scientific">Shewanella algae</name>
    <dbReference type="NCBI Taxonomy" id="38313"/>
    <lineage>
        <taxon>Bacteria</taxon>
        <taxon>Pseudomonadati</taxon>
        <taxon>Pseudomonadota</taxon>
        <taxon>Gammaproteobacteria</taxon>
        <taxon>Alteromonadales</taxon>
        <taxon>Shewanellaceae</taxon>
        <taxon>Shewanella</taxon>
    </lineage>
</organism>
<evidence type="ECO:0000313" key="2">
    <source>
        <dbReference type="EMBL" id="SUI66222.1"/>
    </source>
</evidence>
<dbReference type="AlphaFoldDB" id="A0A379ZPP0"/>